<sequence>MSIESARVESNYHSLWDDVALDDLRSPRDRDAHSLIDVLSSQLLNREIPQYLDEFEVAIPTAEVVVGSVPIEEVQQREQQIEEAKIRQAELESSLYRQREIHLAQQETLARERLLKEARRRHAELVRKDRQAAEAMKLRARRISHVFQQAEAHLTDTLKKQEARVEQLYGSLLPSRVPQSRKRYRVEWARIPLTIRIHARMLNGVKDKLPPGQYVMVVTLYDRLGGHALHWTNWDPEVSPNAARSDNTSSRTHIGRPNFTRPFNHRGRFYNTEVVMNQDMFVVCPPEVELRPGNILIFELFLLSQATSAVYAGSTLNSMPRRQRRGGQLLNQTMERQADHVVAWGALPLSTPEFQIIQGKFKVPLLRGEMDHTMDKYQDMEKMYQSDLSSWLCNFYFQVFHLPKPLGVLRNRERQNQPAGEDPFDAEIDERGGLLRVMLPEVENNHLRYIRKMSMASPTSQTILMPSLSPVRQHSNGGLDTDNVLRETREDEIYTNRSRKHNGVAVVKPHSSSSTLMVDEEAIYPKKKKSKPPPRILSASRWRWKHWLASFSVTKKTRVYVSAASFVVCRSFLMNSYSHCVSKP</sequence>
<evidence type="ECO:0000313" key="3">
    <source>
        <dbReference type="Proteomes" id="UP000198211"/>
    </source>
</evidence>
<comment type="caution">
    <text evidence="2">The sequence shown here is derived from an EMBL/GenBank/DDBJ whole genome shotgun (WGS) entry which is preliminary data.</text>
</comment>
<accession>A0A225WCK0</accession>
<dbReference type="Proteomes" id="UP000198211">
    <property type="component" value="Unassembled WGS sequence"/>
</dbReference>
<keyword evidence="3" id="KW-1185">Reference proteome</keyword>
<evidence type="ECO:0000256" key="1">
    <source>
        <dbReference type="SAM" id="MobiDB-lite"/>
    </source>
</evidence>
<dbReference type="OrthoDB" id="347244at2759"/>
<dbReference type="PANTHER" id="PTHR33862:SF3">
    <property type="entry name" value="OROFACIAL CLEFT 1 CANDIDATE GENE 1 PROTEIN"/>
    <property type="match status" value="1"/>
</dbReference>
<dbReference type="PANTHER" id="PTHR33862">
    <property type="entry name" value="OROFACIAL CLEFT 1 CANDIDATE GENE 1 PROTEIN"/>
    <property type="match status" value="1"/>
</dbReference>
<feature type="region of interest" description="Disordered" evidence="1">
    <location>
        <begin position="239"/>
        <end position="258"/>
    </location>
</feature>
<reference evidence="3" key="1">
    <citation type="submission" date="2017-03" db="EMBL/GenBank/DDBJ databases">
        <title>Phytopthora megakarya and P. palmivora, two closely related causual agents of cacao black pod achieved similar genome size and gene model numbers by different mechanisms.</title>
        <authorList>
            <person name="Ali S."/>
            <person name="Shao J."/>
            <person name="Larry D.J."/>
            <person name="Kronmiller B."/>
            <person name="Shen D."/>
            <person name="Strem M.D."/>
            <person name="Melnick R.L."/>
            <person name="Guiltinan M.J."/>
            <person name="Tyler B.M."/>
            <person name="Meinhardt L.W."/>
            <person name="Bailey B.A."/>
        </authorList>
    </citation>
    <scope>NUCLEOTIDE SEQUENCE [LARGE SCALE GENOMIC DNA]</scope>
    <source>
        <strain evidence="3">zdho120</strain>
    </source>
</reference>
<dbReference type="InterPro" id="IPR031390">
    <property type="entry name" value="OFCC1"/>
</dbReference>
<protein>
    <submittedName>
        <fullName evidence="2">Uncharacterized protein</fullName>
    </submittedName>
</protein>
<feature type="compositionally biased region" description="Polar residues" evidence="1">
    <location>
        <begin position="242"/>
        <end position="252"/>
    </location>
</feature>
<name>A0A225WCK0_9STRA</name>
<dbReference type="EMBL" id="NBNE01001120">
    <property type="protein sequence ID" value="OWZ15453.1"/>
    <property type="molecule type" value="Genomic_DNA"/>
</dbReference>
<gene>
    <name evidence="2" type="ORF">PHMEG_00010900</name>
</gene>
<dbReference type="AlphaFoldDB" id="A0A225WCK0"/>
<evidence type="ECO:0000313" key="2">
    <source>
        <dbReference type="EMBL" id="OWZ15453.1"/>
    </source>
</evidence>
<proteinExistence type="predicted"/>
<organism evidence="2 3">
    <name type="scientific">Phytophthora megakarya</name>
    <dbReference type="NCBI Taxonomy" id="4795"/>
    <lineage>
        <taxon>Eukaryota</taxon>
        <taxon>Sar</taxon>
        <taxon>Stramenopiles</taxon>
        <taxon>Oomycota</taxon>
        <taxon>Peronosporomycetes</taxon>
        <taxon>Peronosporales</taxon>
        <taxon>Peronosporaceae</taxon>
        <taxon>Phytophthora</taxon>
    </lineage>
</organism>